<comment type="caution">
    <text evidence="1">The sequence shown here is derived from an EMBL/GenBank/DDBJ whole genome shotgun (WGS) entry which is preliminary data.</text>
</comment>
<dbReference type="Proteomes" id="UP000051494">
    <property type="component" value="Unassembled WGS sequence"/>
</dbReference>
<dbReference type="RefSeq" id="WP_057624088.1">
    <property type="nucleotide sequence ID" value="NZ_LKHV02000001.1"/>
</dbReference>
<proteinExistence type="predicted"/>
<dbReference type="AlphaFoldDB" id="A0A0Q9YEL1"/>
<dbReference type="STRING" id="437022.CC99x_00959"/>
<protein>
    <submittedName>
        <fullName evidence="1">Uncharacterized protein</fullName>
    </submittedName>
</protein>
<dbReference type="OrthoDB" id="9915428at2"/>
<accession>A0A0Q9YEL1</accession>
<dbReference type="EMBL" id="LKHV01000004">
    <property type="protein sequence ID" value="KRG18971.1"/>
    <property type="molecule type" value="Genomic_DNA"/>
</dbReference>
<evidence type="ECO:0000313" key="2">
    <source>
        <dbReference type="EMBL" id="MCS5709322.1"/>
    </source>
</evidence>
<sequence length="249" mass="26518">MLKAPKQATQQTVIIEELNDEENGVLVPVQPSSVLEVASTDNEILDVVASPSVNQFDCVIEHATVMKVAGVAATTVGPVVGGFIGNAMGYELGEKVGNAVKETVKESGDQIVQQILEETGMNGIPGAELLIRANVTGLAHEAGEMAYQETVKVMTTKGAAVGGLVAGGGTIVALESLNLFGYLYNEYVSPTITNFWDSRREAKLKALAEKMDAEQKAIEELESMDNWVMLEGNVDASDMTVEEGKRNTL</sequence>
<evidence type="ECO:0000313" key="3">
    <source>
        <dbReference type="Proteomes" id="UP000051494"/>
    </source>
</evidence>
<keyword evidence="3" id="KW-1185">Reference proteome</keyword>
<organism evidence="1">
    <name type="scientific">Candidatus Berkiella cookevillensis</name>
    <dbReference type="NCBI Taxonomy" id="437022"/>
    <lineage>
        <taxon>Bacteria</taxon>
        <taxon>Pseudomonadati</taxon>
        <taxon>Pseudomonadota</taxon>
        <taxon>Gammaproteobacteria</taxon>
        <taxon>Candidatus Berkiellales</taxon>
        <taxon>Candidatus Berkiellaceae</taxon>
        <taxon>Candidatus Berkiella</taxon>
    </lineage>
</organism>
<reference evidence="2" key="3">
    <citation type="submission" date="2021-06" db="EMBL/GenBank/DDBJ databases">
        <title>Genomic Description and Analysis of Intracellular Bacteria, Candidatus Berkiella cookevillensis and Candidatus Berkiella aquae.</title>
        <authorList>
            <person name="Kidane D.T."/>
            <person name="Mehari Y.T."/>
            <person name="Rice F.C."/>
            <person name="Arivett B.A."/>
            <person name="Farone A.L."/>
            <person name="Berk S.G."/>
            <person name="Farone M.B."/>
        </authorList>
    </citation>
    <scope>NUCLEOTIDE SEQUENCE</scope>
    <source>
        <strain evidence="2">CC99</strain>
    </source>
</reference>
<gene>
    <name evidence="1" type="ORF">CC99x_00959</name>
    <name evidence="2" type="ORF">CC99x_010435</name>
</gene>
<reference evidence="1" key="1">
    <citation type="submission" date="2015-09" db="EMBL/GenBank/DDBJ databases">
        <title>Draft Genome Sequences of Two Novel Amoeba-resistant Intranuclear Bacteria, Candidatus Berkiella cookevillensis and Candidatus Berkiella aquae.</title>
        <authorList>
            <person name="Mehari Y.T."/>
            <person name="Arivett B.A."/>
            <person name="Farone A.L."/>
            <person name="Gunderson J.H."/>
            <person name="Farone M.B."/>
        </authorList>
    </citation>
    <scope>NUCLEOTIDE SEQUENCE [LARGE SCALE GENOMIC DNA]</scope>
    <source>
        <strain evidence="1">CC99</strain>
    </source>
</reference>
<dbReference type="EMBL" id="LKHV02000001">
    <property type="protein sequence ID" value="MCS5709322.1"/>
    <property type="molecule type" value="Genomic_DNA"/>
</dbReference>
<evidence type="ECO:0000313" key="1">
    <source>
        <dbReference type="EMBL" id="KRG18971.1"/>
    </source>
</evidence>
<name>A0A0Q9YEL1_9GAMM</name>
<reference evidence="2" key="2">
    <citation type="journal article" date="2016" name="Genome Announc.">
        <title>Draft Genome Sequences of Two Novel Amoeba-Resistant Intranuclear Bacteria, 'Candidatus Berkiella cookevillensis' and 'Candidatus Berkiella aquae'.</title>
        <authorList>
            <person name="Mehari Y.T."/>
            <person name="Arivett B.A."/>
            <person name="Farone A.L."/>
            <person name="Gunderson J.H."/>
            <person name="Farone M.B."/>
        </authorList>
    </citation>
    <scope>NUCLEOTIDE SEQUENCE</scope>
    <source>
        <strain evidence="2">CC99</strain>
    </source>
</reference>